<dbReference type="InterPro" id="IPR011043">
    <property type="entry name" value="Gal_Oxase/kelch_b-propeller"/>
</dbReference>
<feature type="compositionally biased region" description="Low complexity" evidence="6">
    <location>
        <begin position="940"/>
        <end position="960"/>
    </location>
</feature>
<dbReference type="InterPro" id="IPR023828">
    <property type="entry name" value="Peptidase_S8_Ser-AS"/>
</dbReference>
<dbReference type="InterPro" id="IPR036852">
    <property type="entry name" value="Peptidase_S8/S53_dom_sf"/>
</dbReference>
<dbReference type="EMBL" id="JAAFYZ010000161">
    <property type="protein sequence ID" value="MBS2551906.1"/>
    <property type="molecule type" value="Genomic_DNA"/>
</dbReference>
<evidence type="ECO:0000313" key="9">
    <source>
        <dbReference type="Proteomes" id="UP000730482"/>
    </source>
</evidence>
<accession>A0ABS5L0N8</accession>
<keyword evidence="3" id="KW-0677">Repeat</keyword>
<dbReference type="SUPFAM" id="SSF50965">
    <property type="entry name" value="Galactose oxidase, central domain"/>
    <property type="match status" value="1"/>
</dbReference>
<dbReference type="InterPro" id="IPR015915">
    <property type="entry name" value="Kelch-typ_b-propeller"/>
</dbReference>
<evidence type="ECO:0000259" key="7">
    <source>
        <dbReference type="PROSITE" id="PS51695"/>
    </source>
</evidence>
<evidence type="ECO:0000256" key="2">
    <source>
        <dbReference type="ARBA" id="ARBA00022670"/>
    </source>
</evidence>
<dbReference type="Gene3D" id="2.120.10.80">
    <property type="entry name" value="Kelch-type beta propeller"/>
    <property type="match status" value="1"/>
</dbReference>
<dbReference type="PROSITE" id="PS51695">
    <property type="entry name" value="SEDOLISIN"/>
    <property type="match status" value="1"/>
</dbReference>
<keyword evidence="9" id="KW-1185">Reference proteome</keyword>
<evidence type="ECO:0000256" key="1">
    <source>
        <dbReference type="ARBA" id="ARBA00022441"/>
    </source>
</evidence>
<evidence type="ECO:0000256" key="6">
    <source>
        <dbReference type="SAM" id="MobiDB-lite"/>
    </source>
</evidence>
<protein>
    <submittedName>
        <fullName evidence="8">Carboxypeptidase regulatory-like domain-containing protein</fullName>
    </submittedName>
</protein>
<gene>
    <name evidence="8" type="ORF">KGQ19_34085</name>
</gene>
<dbReference type="Pfam" id="PF13620">
    <property type="entry name" value="CarboxypepD_reg"/>
    <property type="match status" value="2"/>
</dbReference>
<dbReference type="Gene3D" id="3.40.50.200">
    <property type="entry name" value="Peptidase S8/S53 domain"/>
    <property type="match status" value="1"/>
</dbReference>
<dbReference type="Gene3D" id="2.60.40.1120">
    <property type="entry name" value="Carboxypeptidase-like, regulatory domain"/>
    <property type="match status" value="2"/>
</dbReference>
<keyword evidence="2" id="KW-0645">Protease</keyword>
<dbReference type="InterPro" id="IPR030400">
    <property type="entry name" value="Sedolisin_dom"/>
</dbReference>
<dbReference type="InterPro" id="IPR013784">
    <property type="entry name" value="Carb-bd-like_fold"/>
</dbReference>
<dbReference type="PANTHER" id="PTHR45632">
    <property type="entry name" value="LD33804P"/>
    <property type="match status" value="1"/>
</dbReference>
<dbReference type="Proteomes" id="UP000730482">
    <property type="component" value="Unassembled WGS sequence"/>
</dbReference>
<organism evidence="8 9">
    <name type="scientific">Catenulispora pinistramenti</name>
    <dbReference type="NCBI Taxonomy" id="2705254"/>
    <lineage>
        <taxon>Bacteria</taxon>
        <taxon>Bacillati</taxon>
        <taxon>Actinomycetota</taxon>
        <taxon>Actinomycetes</taxon>
        <taxon>Catenulisporales</taxon>
        <taxon>Catenulisporaceae</taxon>
        <taxon>Catenulispora</taxon>
    </lineage>
</organism>
<dbReference type="PROSITE" id="PS00138">
    <property type="entry name" value="SUBTILASE_SER"/>
    <property type="match status" value="1"/>
</dbReference>
<dbReference type="InterPro" id="IPR008969">
    <property type="entry name" value="CarboxyPept-like_regulatory"/>
</dbReference>
<feature type="domain" description="Peptidase S53" evidence="7">
    <location>
        <begin position="72"/>
        <end position="399"/>
    </location>
</feature>
<sequence length="1441" mass="146675">MTPNPPKTPKPPTAETQSDPRLAKLAAGRPDYSPATCNVPDPAPGHAVCFALEATDKARSLIAGTDGPPATALGPAQIKAAYHLPDGGQGQTVAIVDAFGASTVESDLAIFRQHYGLPACTSANGCFRKTDQSGGTDYPADDKGWAEETSLDVDAVSSACPQCHILLVEAASAASSDLGTAEKTAVSLGAKYVSNSYGIPGEFAGELADTDYDHPGVAIVASSGDTGNVVNWPASDANVVGVGGTTLTAAPSTTRGWTETAWASGGSGCSAYEPQPVFQAGLATDCAKRATTDISAVADPNTGLAVYDTLGQPGWVQVGGTSLSAPLITAMYALAGTPVAGTYPVTYPYAFGGNHLFDVTQGSDGSCGNVLCTAGVGWDGPTGMGTPNGVTALTLGSLGTATGILTSSAGSPVPNASVVLTDASQGLTFHATTDAQGKFTIGVTPGTYSATASAYGFKSATQAGVQITANQTTTVNLTLSAIPSKTVSGKVLDSTGHKWGLYSKITIDGYPNGAIYSNPKTGAYSVSLPEDATYKLHVTPIYPGYGTADQSVTVGTADVAQNLAVGADQNLCTAPGYSYPAQADFEGWTGTTGKGGWTVTNNKGAAATWEFDDPNSMWNLTTGSGNFGTADPYDHNGAAEDTDFVSPVMDLSGQPNAELKFLTAYLPAAGTVAEVDGSGDGGKTWHQIWIANGSEVQGPVAVPLTGLAGHAGVQVRFHYSGAGLSLWQLDNVYVGTCRTVPGGIVEGDVTDGNTHQPLNGAVTTDTANATATATSHPTPEDTATADGFYWLFSQGAGRHTYTTAANRYATATTTAKTIADSVVEHDVTVQAGRLSVGPSSLSVSEELGTKTQRDVTLTNTGRAPLHVTLGEQSAGSTAPGADAASSDAASSDAASSDAAAPDPESPAGTSSAPVPLKRVPGDYPTGPAVRSEGTDPAGKTPTNQAPANQAPANQRPATPAKQTPAIAPVPGTGGWQAIADYPEPIMDNAVGYYQGRAYSVGGVTQLVGGVALADSFVYDPVSASWTAIAPLPQALESPSAAFLNGTMYVVGGWNHDGKIQSTVYAYHPGGDSWTQVADLPQSTAASTASVLDGSLYVIGGCATDGCESLSSAVYRYSPNADSWTKLADYPVSMQWGACAGITAEVICAGGDTHDSGGHTQGLASTYLFHPKTNTWTQATDIPYTDWGMSSSGANGQLQIVGGITGTDGTNQAEQYDPLNNVWSALPNAVYPTFRSGGASCGMYQIGGAIAAGAAFPSGNAVSQVLPGFDQCGGDTVPWLTTQRNHGALELAPGQSVHVRVTIDTSQITAPGKYTGALTFTTDTPYVSNALPVNLRVAVPRSWAEVTGTVTSAATPGSAAKPLPGATVQLCPARDATSGTCTCAHARYTVTTDAHGAYSLWLPGRAEPMTVVASTSGYASQTKEVTIRRGGVFELDFTLTTA</sequence>
<evidence type="ECO:0000256" key="5">
    <source>
        <dbReference type="ARBA" id="ARBA00022825"/>
    </source>
</evidence>
<dbReference type="SUPFAM" id="SSF49452">
    <property type="entry name" value="Starch-binding domain-like"/>
    <property type="match status" value="1"/>
</dbReference>
<reference evidence="8 9" key="1">
    <citation type="submission" date="2020-02" db="EMBL/GenBank/DDBJ databases">
        <title>Acidophilic actinobacteria isolated from forest soil.</title>
        <authorList>
            <person name="Golinska P."/>
        </authorList>
    </citation>
    <scope>NUCLEOTIDE SEQUENCE [LARGE SCALE GENOMIC DNA]</scope>
    <source>
        <strain evidence="8 9">NL8</strain>
    </source>
</reference>
<name>A0ABS5L0N8_9ACTN</name>
<dbReference type="SUPFAM" id="SSF52743">
    <property type="entry name" value="Subtilisin-like"/>
    <property type="match status" value="1"/>
</dbReference>
<comment type="caution">
    <text evidence="8">The sequence shown here is derived from an EMBL/GenBank/DDBJ whole genome shotgun (WGS) entry which is preliminary data.</text>
</comment>
<keyword evidence="1" id="KW-0880">Kelch repeat</keyword>
<evidence type="ECO:0000313" key="8">
    <source>
        <dbReference type="EMBL" id="MBS2551906.1"/>
    </source>
</evidence>
<keyword evidence="5" id="KW-0720">Serine protease</keyword>
<dbReference type="Pfam" id="PF24981">
    <property type="entry name" value="Beta-prop_ATRN-LZTR1"/>
    <property type="match status" value="1"/>
</dbReference>
<evidence type="ECO:0000256" key="3">
    <source>
        <dbReference type="ARBA" id="ARBA00022737"/>
    </source>
</evidence>
<feature type="region of interest" description="Disordered" evidence="6">
    <location>
        <begin position="1"/>
        <end position="20"/>
    </location>
</feature>
<feature type="region of interest" description="Disordered" evidence="6">
    <location>
        <begin position="870"/>
        <end position="969"/>
    </location>
</feature>
<evidence type="ECO:0000256" key="4">
    <source>
        <dbReference type="ARBA" id="ARBA00022801"/>
    </source>
</evidence>
<dbReference type="SMART" id="SM00612">
    <property type="entry name" value="Kelch"/>
    <property type="match status" value="5"/>
</dbReference>
<dbReference type="CDD" id="cd04056">
    <property type="entry name" value="Peptidases_S53"/>
    <property type="match status" value="1"/>
</dbReference>
<keyword evidence="4" id="KW-0378">Hydrolase</keyword>
<feature type="compositionally biased region" description="Pro residues" evidence="6">
    <location>
        <begin position="1"/>
        <end position="12"/>
    </location>
</feature>
<proteinExistence type="predicted"/>
<dbReference type="InterPro" id="IPR056737">
    <property type="entry name" value="Beta-prop_ATRN-MKLN-like"/>
</dbReference>
<dbReference type="InterPro" id="IPR006652">
    <property type="entry name" value="Kelch_1"/>
</dbReference>
<dbReference type="RefSeq" id="WP_212016988.1">
    <property type="nucleotide sequence ID" value="NZ_JAAFYZ010000161.1"/>
</dbReference>
<feature type="compositionally biased region" description="Low complexity" evidence="6">
    <location>
        <begin position="873"/>
        <end position="908"/>
    </location>
</feature>
<dbReference type="SUPFAM" id="SSF49464">
    <property type="entry name" value="Carboxypeptidase regulatory domain-like"/>
    <property type="match status" value="1"/>
</dbReference>